<comment type="subcellular location">
    <subcellularLocation>
        <location evidence="1">Membrane</location>
        <topology evidence="1">Multi-pass membrane protein</topology>
    </subcellularLocation>
</comment>
<proteinExistence type="predicted"/>
<comment type="caution">
    <text evidence="6">The sequence shown here is derived from an EMBL/GenBank/DDBJ whole genome shotgun (WGS) entry which is preliminary data.</text>
</comment>
<dbReference type="EMBL" id="LAZR01017356">
    <property type="protein sequence ID" value="KKM00766.1"/>
    <property type="molecule type" value="Genomic_DNA"/>
</dbReference>
<evidence type="ECO:0000256" key="2">
    <source>
        <dbReference type="ARBA" id="ARBA00022692"/>
    </source>
</evidence>
<dbReference type="InterPro" id="IPR021149">
    <property type="entry name" value="OligosaccharylTrfase_OST3/OST6"/>
</dbReference>
<keyword evidence="3 5" id="KW-1133">Transmembrane helix</keyword>
<protein>
    <recommendedName>
        <fullName evidence="7">OST3 / OST6 family protein</fullName>
    </recommendedName>
</protein>
<feature type="transmembrane region" description="Helical" evidence="5">
    <location>
        <begin position="142"/>
        <end position="164"/>
    </location>
</feature>
<feature type="transmembrane region" description="Helical" evidence="5">
    <location>
        <begin position="62"/>
        <end position="83"/>
    </location>
</feature>
<evidence type="ECO:0000256" key="4">
    <source>
        <dbReference type="ARBA" id="ARBA00023136"/>
    </source>
</evidence>
<sequence>MQKQPISKEKPKKEEVVGSETVLEKIRGKTPWILGKTLRKPKINFPKFKSLKISLPMPSRSLSMIAILIILFVLQTGVAYLLVRQPPALGATQSGEALFIFTDIHEAFIIESMVASILIIMCSTGFVLLYQASKYVYNRKMAAYILIIGILIIFVTFIGLQYMLAVKSGTISQ</sequence>
<keyword evidence="2 5" id="KW-0812">Transmembrane</keyword>
<evidence type="ECO:0000256" key="1">
    <source>
        <dbReference type="ARBA" id="ARBA00004141"/>
    </source>
</evidence>
<gene>
    <name evidence="6" type="ORF">LCGC14_1801140</name>
</gene>
<evidence type="ECO:0000256" key="3">
    <source>
        <dbReference type="ARBA" id="ARBA00022989"/>
    </source>
</evidence>
<evidence type="ECO:0008006" key="7">
    <source>
        <dbReference type="Google" id="ProtNLM"/>
    </source>
</evidence>
<evidence type="ECO:0000313" key="6">
    <source>
        <dbReference type="EMBL" id="KKM00766.1"/>
    </source>
</evidence>
<dbReference type="AlphaFoldDB" id="A0A0F9J4F7"/>
<accession>A0A0F9J4F7</accession>
<dbReference type="GO" id="GO:0016020">
    <property type="term" value="C:membrane"/>
    <property type="evidence" value="ECO:0007669"/>
    <property type="project" value="UniProtKB-SubCell"/>
</dbReference>
<organism evidence="6">
    <name type="scientific">marine sediment metagenome</name>
    <dbReference type="NCBI Taxonomy" id="412755"/>
    <lineage>
        <taxon>unclassified sequences</taxon>
        <taxon>metagenomes</taxon>
        <taxon>ecological metagenomes</taxon>
    </lineage>
</organism>
<feature type="transmembrane region" description="Helical" evidence="5">
    <location>
        <begin position="108"/>
        <end position="130"/>
    </location>
</feature>
<reference evidence="6" key="1">
    <citation type="journal article" date="2015" name="Nature">
        <title>Complex archaea that bridge the gap between prokaryotes and eukaryotes.</title>
        <authorList>
            <person name="Spang A."/>
            <person name="Saw J.H."/>
            <person name="Jorgensen S.L."/>
            <person name="Zaremba-Niedzwiedzka K."/>
            <person name="Martijn J."/>
            <person name="Lind A.E."/>
            <person name="van Eijk R."/>
            <person name="Schleper C."/>
            <person name="Guy L."/>
            <person name="Ettema T.J."/>
        </authorList>
    </citation>
    <scope>NUCLEOTIDE SEQUENCE</scope>
</reference>
<keyword evidence="4 5" id="KW-0472">Membrane</keyword>
<evidence type="ECO:0000256" key="5">
    <source>
        <dbReference type="SAM" id="Phobius"/>
    </source>
</evidence>
<dbReference type="Pfam" id="PF04756">
    <property type="entry name" value="OST3_OST6"/>
    <property type="match status" value="1"/>
</dbReference>
<name>A0A0F9J4F7_9ZZZZ</name>